<evidence type="ECO:0000256" key="3">
    <source>
        <dbReference type="ARBA" id="ARBA00022958"/>
    </source>
</evidence>
<evidence type="ECO:0000256" key="4">
    <source>
        <dbReference type="ARBA" id="ARBA00023065"/>
    </source>
</evidence>
<evidence type="ECO:0000313" key="7">
    <source>
        <dbReference type="Proteomes" id="UP000607653"/>
    </source>
</evidence>
<dbReference type="Proteomes" id="UP000607653">
    <property type="component" value="Unassembled WGS sequence"/>
</dbReference>
<dbReference type="InterPro" id="IPR050794">
    <property type="entry name" value="CPA2_transporter"/>
</dbReference>
<accession>A0A822YF38</accession>
<feature type="domain" description="Cation/H(+) antiporter C-terminal" evidence="5">
    <location>
        <begin position="164"/>
        <end position="308"/>
    </location>
</feature>
<dbReference type="EMBL" id="DUZY01000002">
    <property type="protein sequence ID" value="DAD28138.1"/>
    <property type="molecule type" value="Genomic_DNA"/>
</dbReference>
<dbReference type="PANTHER" id="PTHR32468:SF96">
    <property type="entry name" value="CATION_H(+) ANTIPORTER 26-RELATED"/>
    <property type="match status" value="1"/>
</dbReference>
<comment type="caution">
    <text evidence="6">The sequence shown here is derived from an EMBL/GenBank/DDBJ whole genome shotgun (WGS) entry which is preliminary data.</text>
</comment>
<sequence>MEHSRSNVEFRVLACIHNEESVSALINLLEASNPTRESPLCVYLIHLVELIGRETPLLISHDVSISSSSPSKPYDTVGCIINAFRSFQQQNEGLVAMHDDICTLAMDRRTYLIIIPFDKFASLSVKNVNRNILDKAPCSVALFIDRGKLKAPRSMLTSRSFYHIAVAFLGGPDDREALAYAIRMVQHPSINPTVVRFVAANSNNLNSDDFTEKKLDVQSINSFRVSLIDNDCAVYREEVVQDGPGTVNVIRAIENDFDLILVGRRHEQNLPLLAGLADWTELDELGIIGDILVSLDSKTLSVLVVQQQCQ</sequence>
<reference evidence="6 7" key="1">
    <citation type="journal article" date="2020" name="Mol. Biol. Evol.">
        <title>Distinct Expression and Methylation Patterns for Genes with Different Fates following a Single Whole-Genome Duplication in Flowering Plants.</title>
        <authorList>
            <person name="Shi T."/>
            <person name="Rahmani R.S."/>
            <person name="Gugger P.F."/>
            <person name="Wang M."/>
            <person name="Li H."/>
            <person name="Zhang Y."/>
            <person name="Li Z."/>
            <person name="Wang Q."/>
            <person name="Van de Peer Y."/>
            <person name="Marchal K."/>
            <person name="Chen J."/>
        </authorList>
    </citation>
    <scope>NUCLEOTIDE SEQUENCE [LARGE SCALE GENOMIC DNA]</scope>
    <source>
        <tissue evidence="6">Leaf</tissue>
    </source>
</reference>
<evidence type="ECO:0000313" key="6">
    <source>
        <dbReference type="EMBL" id="DAD28138.1"/>
    </source>
</evidence>
<keyword evidence="7" id="KW-1185">Reference proteome</keyword>
<dbReference type="AlphaFoldDB" id="A0A822YF38"/>
<dbReference type="GO" id="GO:0006813">
    <property type="term" value="P:potassium ion transport"/>
    <property type="evidence" value="ECO:0007669"/>
    <property type="project" value="UniProtKB-KW"/>
</dbReference>
<dbReference type="Gene3D" id="3.40.50.12370">
    <property type="match status" value="1"/>
</dbReference>
<evidence type="ECO:0000256" key="2">
    <source>
        <dbReference type="ARBA" id="ARBA00022538"/>
    </source>
</evidence>
<name>A0A822YF38_NELNU</name>
<dbReference type="PANTHER" id="PTHR32468">
    <property type="entry name" value="CATION/H + ANTIPORTER"/>
    <property type="match status" value="1"/>
</dbReference>
<evidence type="ECO:0000256" key="1">
    <source>
        <dbReference type="ARBA" id="ARBA00022448"/>
    </source>
</evidence>
<keyword evidence="2" id="KW-0633">Potassium transport</keyword>
<organism evidence="6 7">
    <name type="scientific">Nelumbo nucifera</name>
    <name type="common">Sacred lotus</name>
    <dbReference type="NCBI Taxonomy" id="4432"/>
    <lineage>
        <taxon>Eukaryota</taxon>
        <taxon>Viridiplantae</taxon>
        <taxon>Streptophyta</taxon>
        <taxon>Embryophyta</taxon>
        <taxon>Tracheophyta</taxon>
        <taxon>Spermatophyta</taxon>
        <taxon>Magnoliopsida</taxon>
        <taxon>Proteales</taxon>
        <taxon>Nelumbonaceae</taxon>
        <taxon>Nelumbo</taxon>
    </lineage>
</organism>
<evidence type="ECO:0000259" key="5">
    <source>
        <dbReference type="Pfam" id="PF23259"/>
    </source>
</evidence>
<dbReference type="InterPro" id="IPR057290">
    <property type="entry name" value="CHX17_C"/>
</dbReference>
<keyword evidence="1" id="KW-0813">Transport</keyword>
<gene>
    <name evidence="6" type="ORF">HUJ06_029606</name>
</gene>
<keyword evidence="4" id="KW-0406">Ion transport</keyword>
<keyword evidence="3" id="KW-0630">Potassium</keyword>
<dbReference type="Pfam" id="PF23259">
    <property type="entry name" value="CHX17_C"/>
    <property type="match status" value="1"/>
</dbReference>
<protein>
    <recommendedName>
        <fullName evidence="5">Cation/H(+) antiporter C-terminal domain-containing protein</fullName>
    </recommendedName>
</protein>
<proteinExistence type="predicted"/>